<sequence length="104" mass="11288">MSWLYLILAGSTEIIGVVGLKKVSEKSSWFGYLLVIGGFIISLMLLRLALEEIPLSIAYAVWMGIGTVGATLVGILFFNESRSPWRVVCMIGIIVSVIGLRVVA</sequence>
<evidence type="ECO:0000256" key="8">
    <source>
        <dbReference type="SAM" id="Phobius"/>
    </source>
</evidence>
<evidence type="ECO:0000256" key="6">
    <source>
        <dbReference type="ARBA" id="ARBA00023136"/>
    </source>
</evidence>
<dbReference type="InterPro" id="IPR045324">
    <property type="entry name" value="Small_multidrug_res"/>
</dbReference>
<organism evidence="9 10">
    <name type="scientific">Oceanobacillus luteolus</name>
    <dbReference type="NCBI Taxonomy" id="1274358"/>
    <lineage>
        <taxon>Bacteria</taxon>
        <taxon>Bacillati</taxon>
        <taxon>Bacillota</taxon>
        <taxon>Bacilli</taxon>
        <taxon>Bacillales</taxon>
        <taxon>Bacillaceae</taxon>
        <taxon>Oceanobacillus</taxon>
    </lineage>
</organism>
<evidence type="ECO:0000256" key="4">
    <source>
        <dbReference type="ARBA" id="ARBA00022692"/>
    </source>
</evidence>
<keyword evidence="4 7" id="KW-0812">Transmembrane</keyword>
<keyword evidence="3" id="KW-1003">Cell membrane</keyword>
<feature type="transmembrane region" description="Helical" evidence="8">
    <location>
        <begin position="84"/>
        <end position="103"/>
    </location>
</feature>
<dbReference type="Gene3D" id="1.10.3730.20">
    <property type="match status" value="1"/>
</dbReference>
<evidence type="ECO:0000313" key="10">
    <source>
        <dbReference type="Proteomes" id="UP001597221"/>
    </source>
</evidence>
<evidence type="ECO:0000256" key="5">
    <source>
        <dbReference type="ARBA" id="ARBA00022989"/>
    </source>
</evidence>
<evidence type="ECO:0000256" key="2">
    <source>
        <dbReference type="ARBA" id="ARBA00022448"/>
    </source>
</evidence>
<keyword evidence="6 8" id="KW-0472">Membrane</keyword>
<dbReference type="InterPro" id="IPR037185">
    <property type="entry name" value="EmrE-like"/>
</dbReference>
<dbReference type="InterPro" id="IPR000390">
    <property type="entry name" value="Small_drug/metabolite_transptr"/>
</dbReference>
<dbReference type="Proteomes" id="UP001597221">
    <property type="component" value="Unassembled WGS sequence"/>
</dbReference>
<dbReference type="PANTHER" id="PTHR30561:SF0">
    <property type="entry name" value="GUANIDINIUM EXPORTER"/>
    <property type="match status" value="1"/>
</dbReference>
<comment type="similarity">
    <text evidence="7">Belongs to the drug/metabolite transporter (DMT) superfamily. Small multidrug resistance (SMR) (TC 2.A.7.1) family.</text>
</comment>
<dbReference type="EMBL" id="JBHUDE010000161">
    <property type="protein sequence ID" value="MFD1609679.1"/>
    <property type="molecule type" value="Genomic_DNA"/>
</dbReference>
<gene>
    <name evidence="9" type="ORF">ACFSBH_18835</name>
</gene>
<feature type="transmembrane region" description="Helical" evidence="8">
    <location>
        <begin position="57"/>
        <end position="78"/>
    </location>
</feature>
<reference evidence="10" key="1">
    <citation type="journal article" date="2019" name="Int. J. Syst. Evol. Microbiol.">
        <title>The Global Catalogue of Microorganisms (GCM) 10K type strain sequencing project: providing services to taxonomists for standard genome sequencing and annotation.</title>
        <authorList>
            <consortium name="The Broad Institute Genomics Platform"/>
            <consortium name="The Broad Institute Genome Sequencing Center for Infectious Disease"/>
            <person name="Wu L."/>
            <person name="Ma J."/>
        </authorList>
    </citation>
    <scope>NUCLEOTIDE SEQUENCE [LARGE SCALE GENOMIC DNA]</scope>
    <source>
        <strain evidence="10">CGMCC 1.12376</strain>
    </source>
</reference>
<protein>
    <submittedName>
        <fullName evidence="9">DMT family transporter</fullName>
    </submittedName>
</protein>
<dbReference type="SUPFAM" id="SSF103481">
    <property type="entry name" value="Multidrug resistance efflux transporter EmrE"/>
    <property type="match status" value="1"/>
</dbReference>
<evidence type="ECO:0000313" key="9">
    <source>
        <dbReference type="EMBL" id="MFD1609679.1"/>
    </source>
</evidence>
<keyword evidence="10" id="KW-1185">Reference proteome</keyword>
<dbReference type="RefSeq" id="WP_251515978.1">
    <property type="nucleotide sequence ID" value="NZ_JAMBON010000031.1"/>
</dbReference>
<evidence type="ECO:0000256" key="1">
    <source>
        <dbReference type="ARBA" id="ARBA00004651"/>
    </source>
</evidence>
<keyword evidence="5 8" id="KW-1133">Transmembrane helix</keyword>
<accession>A0ABW4HXX5</accession>
<evidence type="ECO:0000256" key="7">
    <source>
        <dbReference type="RuleBase" id="RU003942"/>
    </source>
</evidence>
<name>A0ABW4HXX5_9BACI</name>
<dbReference type="Pfam" id="PF00893">
    <property type="entry name" value="Multi_Drug_Res"/>
    <property type="match status" value="1"/>
</dbReference>
<feature type="transmembrane region" description="Helical" evidence="8">
    <location>
        <begin position="29"/>
        <end position="50"/>
    </location>
</feature>
<proteinExistence type="inferred from homology"/>
<dbReference type="PANTHER" id="PTHR30561">
    <property type="entry name" value="SMR FAMILY PROTON-DEPENDENT DRUG EFFLUX TRANSPORTER SUGE"/>
    <property type="match status" value="1"/>
</dbReference>
<comment type="caution">
    <text evidence="9">The sequence shown here is derived from an EMBL/GenBank/DDBJ whole genome shotgun (WGS) entry which is preliminary data.</text>
</comment>
<comment type="subcellular location">
    <subcellularLocation>
        <location evidence="1 7">Cell membrane</location>
        <topology evidence="1 7">Multi-pass membrane protein</topology>
    </subcellularLocation>
</comment>
<keyword evidence="2" id="KW-0813">Transport</keyword>
<evidence type="ECO:0000256" key="3">
    <source>
        <dbReference type="ARBA" id="ARBA00022475"/>
    </source>
</evidence>